<gene>
    <name evidence="1" type="ORF">FQP85_08495</name>
</gene>
<sequence length="176" mass="19493">MLKQLVVASSLIIVSGCDDNVKPQQSKAAVQPYQLTTLEHYQHQANNLLRSIRVQKDAANLETQSADLVALSQTILNDLIVDYPQCAEYINALIAVADLLPSLPLEEIESGYHSDGKLPKFDDPICYHGKDLLVHPATVQAVARLGFVDPQAYEYAELEIIEVIAHFDQVEQALNK</sequence>
<organism evidence="1 2">
    <name type="scientific">Pseudoalteromonas neustonica</name>
    <dbReference type="NCBI Taxonomy" id="1840331"/>
    <lineage>
        <taxon>Bacteria</taxon>
        <taxon>Pseudomonadati</taxon>
        <taxon>Pseudomonadota</taxon>
        <taxon>Gammaproteobacteria</taxon>
        <taxon>Alteromonadales</taxon>
        <taxon>Pseudoalteromonadaceae</taxon>
        <taxon>Pseudoalteromonas</taxon>
    </lineage>
</organism>
<evidence type="ECO:0000313" key="1">
    <source>
        <dbReference type="EMBL" id="TVU83804.1"/>
    </source>
</evidence>
<protein>
    <submittedName>
        <fullName evidence="1">Uncharacterized protein</fullName>
    </submittedName>
</protein>
<dbReference type="RefSeq" id="WP_145236511.1">
    <property type="nucleotide sequence ID" value="NZ_VNFF01000007.1"/>
</dbReference>
<keyword evidence="2" id="KW-1185">Reference proteome</keyword>
<comment type="caution">
    <text evidence="1">The sequence shown here is derived from an EMBL/GenBank/DDBJ whole genome shotgun (WGS) entry which is preliminary data.</text>
</comment>
<accession>A0ABY3FE78</accession>
<dbReference type="Proteomes" id="UP000317938">
    <property type="component" value="Unassembled WGS sequence"/>
</dbReference>
<dbReference type="PROSITE" id="PS51257">
    <property type="entry name" value="PROKAR_LIPOPROTEIN"/>
    <property type="match status" value="1"/>
</dbReference>
<dbReference type="EMBL" id="VNFF01000007">
    <property type="protein sequence ID" value="TVU83804.1"/>
    <property type="molecule type" value="Genomic_DNA"/>
</dbReference>
<reference evidence="1 2" key="1">
    <citation type="submission" date="2019-07" db="EMBL/GenBank/DDBJ databases">
        <title>Diversity of Bacteria from Kongsfjorden, Arctic.</title>
        <authorList>
            <person name="Yu Y."/>
        </authorList>
    </citation>
    <scope>NUCLEOTIDE SEQUENCE [LARGE SCALE GENOMIC DNA]</scope>
    <source>
        <strain evidence="1 2">SM1927</strain>
    </source>
</reference>
<name>A0ABY3FE78_9GAMM</name>
<evidence type="ECO:0000313" key="2">
    <source>
        <dbReference type="Proteomes" id="UP000317938"/>
    </source>
</evidence>
<proteinExistence type="predicted"/>